<evidence type="ECO:0000313" key="3">
    <source>
        <dbReference type="Proteomes" id="UP000550260"/>
    </source>
</evidence>
<reference evidence="2 3" key="1">
    <citation type="submission" date="2020-08" db="EMBL/GenBank/DDBJ databases">
        <title>Amycolatopsis echigonensis JCM 21831.</title>
        <authorList>
            <person name="Tedsree N."/>
            <person name="Kuncharoen N."/>
            <person name="Likhitwitayawuid K."/>
            <person name="Tanasupawat S."/>
        </authorList>
    </citation>
    <scope>NUCLEOTIDE SEQUENCE [LARGE SCALE GENOMIC DNA]</scope>
    <source>
        <strain evidence="2 3">JCM 21831</strain>
    </source>
</reference>
<evidence type="ECO:0000313" key="2">
    <source>
        <dbReference type="EMBL" id="MBB2498506.1"/>
    </source>
</evidence>
<dbReference type="PROSITE" id="PS51819">
    <property type="entry name" value="VOC"/>
    <property type="match status" value="1"/>
</dbReference>
<dbReference type="EMBL" id="JACJHR010000005">
    <property type="protein sequence ID" value="MBB2498506.1"/>
    <property type="molecule type" value="Genomic_DNA"/>
</dbReference>
<name>A0A8E1VUE8_9PSEU</name>
<dbReference type="Pfam" id="PF00903">
    <property type="entry name" value="Glyoxalase"/>
    <property type="match status" value="1"/>
</dbReference>
<gene>
    <name evidence="2" type="ORF">H5411_05070</name>
</gene>
<evidence type="ECO:0000259" key="1">
    <source>
        <dbReference type="PROSITE" id="PS51819"/>
    </source>
</evidence>
<dbReference type="InterPro" id="IPR029068">
    <property type="entry name" value="Glyas_Bleomycin-R_OHBP_Dase"/>
</dbReference>
<proteinExistence type="predicted"/>
<dbReference type="Gene3D" id="3.10.180.10">
    <property type="entry name" value="2,3-Dihydroxybiphenyl 1,2-Dioxygenase, domain 1"/>
    <property type="match status" value="1"/>
</dbReference>
<feature type="domain" description="VOC" evidence="1">
    <location>
        <begin position="32"/>
        <end position="151"/>
    </location>
</feature>
<sequence>MTGNWPGRRCCPPENWPRAPADRDDCRPARPGLHHAKIPVADLGRSREWFESLLGLRAEIEFRDDDGTVRGVAYLPLGGLRIALREDPPRAAALAGWDPLALAVPTRADLDTVVACLDERGIKHGPIIRATLGWLLSADAPDGLRVRFYTEEQHG</sequence>
<organism evidence="2 3">
    <name type="scientific">Amycolatopsis echigonensis</name>
    <dbReference type="NCBI Taxonomy" id="2576905"/>
    <lineage>
        <taxon>Bacteria</taxon>
        <taxon>Bacillati</taxon>
        <taxon>Actinomycetota</taxon>
        <taxon>Actinomycetes</taxon>
        <taxon>Pseudonocardiales</taxon>
        <taxon>Pseudonocardiaceae</taxon>
        <taxon>Amycolatopsis</taxon>
    </lineage>
</organism>
<protein>
    <submittedName>
        <fullName evidence="2">VOC family protein</fullName>
    </submittedName>
</protein>
<accession>A0A8E1VUE8</accession>
<dbReference type="SUPFAM" id="SSF54593">
    <property type="entry name" value="Glyoxalase/Bleomycin resistance protein/Dihydroxybiphenyl dioxygenase"/>
    <property type="match status" value="1"/>
</dbReference>
<dbReference type="AlphaFoldDB" id="A0A8E1VUE8"/>
<dbReference type="InterPro" id="IPR037523">
    <property type="entry name" value="VOC_core"/>
</dbReference>
<dbReference type="Proteomes" id="UP000550260">
    <property type="component" value="Unassembled WGS sequence"/>
</dbReference>
<comment type="caution">
    <text evidence="2">The sequence shown here is derived from an EMBL/GenBank/DDBJ whole genome shotgun (WGS) entry which is preliminary data.</text>
</comment>
<dbReference type="InterPro" id="IPR004360">
    <property type="entry name" value="Glyas_Fos-R_dOase_dom"/>
</dbReference>
<dbReference type="RefSeq" id="WP_183123055.1">
    <property type="nucleotide sequence ID" value="NZ_JACJHR010000005.1"/>
</dbReference>